<proteinExistence type="predicted"/>
<organism evidence="2 3">
    <name type="scientific">Eumeta variegata</name>
    <name type="common">Bagworm moth</name>
    <name type="synonym">Eumeta japonica</name>
    <dbReference type="NCBI Taxonomy" id="151549"/>
    <lineage>
        <taxon>Eukaryota</taxon>
        <taxon>Metazoa</taxon>
        <taxon>Ecdysozoa</taxon>
        <taxon>Arthropoda</taxon>
        <taxon>Hexapoda</taxon>
        <taxon>Insecta</taxon>
        <taxon>Pterygota</taxon>
        <taxon>Neoptera</taxon>
        <taxon>Endopterygota</taxon>
        <taxon>Lepidoptera</taxon>
        <taxon>Glossata</taxon>
        <taxon>Ditrysia</taxon>
        <taxon>Tineoidea</taxon>
        <taxon>Psychidae</taxon>
        <taxon>Oiketicinae</taxon>
        <taxon>Eumeta</taxon>
    </lineage>
</organism>
<evidence type="ECO:0000256" key="1">
    <source>
        <dbReference type="SAM" id="MobiDB-lite"/>
    </source>
</evidence>
<feature type="compositionally biased region" description="Basic and acidic residues" evidence="1">
    <location>
        <begin position="195"/>
        <end position="214"/>
    </location>
</feature>
<accession>A0A4C1WWZ1</accession>
<dbReference type="EMBL" id="BGZK01000650">
    <property type="protein sequence ID" value="GBP54584.1"/>
    <property type="molecule type" value="Genomic_DNA"/>
</dbReference>
<feature type="region of interest" description="Disordered" evidence="1">
    <location>
        <begin position="184"/>
        <end position="220"/>
    </location>
</feature>
<feature type="compositionally biased region" description="Polar residues" evidence="1">
    <location>
        <begin position="100"/>
        <end position="113"/>
    </location>
</feature>
<keyword evidence="3" id="KW-1185">Reference proteome</keyword>
<dbReference type="Proteomes" id="UP000299102">
    <property type="component" value="Unassembled WGS sequence"/>
</dbReference>
<protein>
    <submittedName>
        <fullName evidence="2">Uncharacterized protein</fullName>
    </submittedName>
</protein>
<gene>
    <name evidence="2" type="ORF">EVAR_33053_1</name>
</gene>
<name>A0A4C1WWZ1_EUMVA</name>
<evidence type="ECO:0000313" key="3">
    <source>
        <dbReference type="Proteomes" id="UP000299102"/>
    </source>
</evidence>
<comment type="caution">
    <text evidence="2">The sequence shown here is derived from an EMBL/GenBank/DDBJ whole genome shotgun (WGS) entry which is preliminary data.</text>
</comment>
<sequence length="296" mass="32734">MKCIDFLEFHRSANACGARESGSLSFERTCLTVKKLLSDVESKIQRSLTNKTLKCIGTFFKIQTALFRERLSGVSFKTITGTRVSRDVIRHTISRDGRPSPTSLDNDNTNLRNQFVERPEEKKNDRRPNAALARPGFRFCASLLYARERRPSGRSEAAGLGSIAADVSPNTSLNSYFCTECGGPSRKGVAAPPDTARKPADKRSGEQSKPKASDYESAPRAGVTYLARRKNKAHQTIGPTQKSHNSICIPLHRCNLLVRNARRPRTALVRLSTPAAERLHGAFPRSALRGRGRGRV</sequence>
<dbReference type="AlphaFoldDB" id="A0A4C1WWZ1"/>
<evidence type="ECO:0000313" key="2">
    <source>
        <dbReference type="EMBL" id="GBP54584.1"/>
    </source>
</evidence>
<feature type="region of interest" description="Disordered" evidence="1">
    <location>
        <begin position="94"/>
        <end position="130"/>
    </location>
</feature>
<feature type="compositionally biased region" description="Basic and acidic residues" evidence="1">
    <location>
        <begin position="115"/>
        <end position="128"/>
    </location>
</feature>
<reference evidence="2 3" key="1">
    <citation type="journal article" date="2019" name="Commun. Biol.">
        <title>The bagworm genome reveals a unique fibroin gene that provides high tensile strength.</title>
        <authorList>
            <person name="Kono N."/>
            <person name="Nakamura H."/>
            <person name="Ohtoshi R."/>
            <person name="Tomita M."/>
            <person name="Numata K."/>
            <person name="Arakawa K."/>
        </authorList>
    </citation>
    <scope>NUCLEOTIDE SEQUENCE [LARGE SCALE GENOMIC DNA]</scope>
</reference>